<name>A0A5M3MTF1_CONPW</name>
<sequence length="482" mass="53064">MPNDSSQSIELPRSFLLDVFRLHLSLIHVGNSEMMTPPPDVVRWSQDEALIVHCAQWPVPPPNDPKLVPLLQSARCAVVNVLRTDDVRSHDAAFWLTLLSFLPPPVAIRVFSYAPKSLSVQIPLPLVVDAVPCLVTTLSIISRKPLTGVTLGDLVAQLPQTLKVLSLVNSVTIPADVVVGLGHGRIPIRESSPSVEKIYIEDDISTINAFFNLIDVPFNTRLHARRYPCSTYTSAPEGPGSLLSMVCSTANGRWQSHPFAISSSQAELSLRQLRTAEGYGLVVSWGRRSSSSTGGKTELQFLIEDSSYASEASAFSALIACTGVLPYDDFPVVHVDGFDTRSARVQRRFWSLFTSRSRMVRLSVRGCNSQGSIAALERGLQDDVNSPLNSLVADRANPRSCPQPDSRLSALFSRVWDRPSLPIAMYPSAQVYANYFAPLLDELCIDEAITSDIHDGESELRAALCLRERHRMLVHTLKQIVD</sequence>
<dbReference type="KEGG" id="cput:CONPUDRAFT_72197"/>
<dbReference type="EMBL" id="JH711577">
    <property type="protein sequence ID" value="EIW81811.1"/>
    <property type="molecule type" value="Genomic_DNA"/>
</dbReference>
<keyword evidence="2" id="KW-1185">Reference proteome</keyword>
<organism evidence="1 2">
    <name type="scientific">Coniophora puteana (strain RWD-64-598)</name>
    <name type="common">Brown rot fungus</name>
    <dbReference type="NCBI Taxonomy" id="741705"/>
    <lineage>
        <taxon>Eukaryota</taxon>
        <taxon>Fungi</taxon>
        <taxon>Dikarya</taxon>
        <taxon>Basidiomycota</taxon>
        <taxon>Agaricomycotina</taxon>
        <taxon>Agaricomycetes</taxon>
        <taxon>Agaricomycetidae</taxon>
        <taxon>Boletales</taxon>
        <taxon>Coniophorineae</taxon>
        <taxon>Coniophoraceae</taxon>
        <taxon>Coniophora</taxon>
    </lineage>
</organism>
<accession>A0A5M3MTF1</accession>
<dbReference type="AlphaFoldDB" id="A0A5M3MTF1"/>
<gene>
    <name evidence="1" type="ORF">CONPUDRAFT_72197</name>
</gene>
<reference evidence="2" key="1">
    <citation type="journal article" date="2012" name="Science">
        <title>The Paleozoic origin of enzymatic lignin decomposition reconstructed from 31 fungal genomes.</title>
        <authorList>
            <person name="Floudas D."/>
            <person name="Binder M."/>
            <person name="Riley R."/>
            <person name="Barry K."/>
            <person name="Blanchette R.A."/>
            <person name="Henrissat B."/>
            <person name="Martinez A.T."/>
            <person name="Otillar R."/>
            <person name="Spatafora J.W."/>
            <person name="Yadav J.S."/>
            <person name="Aerts A."/>
            <person name="Benoit I."/>
            <person name="Boyd A."/>
            <person name="Carlson A."/>
            <person name="Copeland A."/>
            <person name="Coutinho P.M."/>
            <person name="de Vries R.P."/>
            <person name="Ferreira P."/>
            <person name="Findley K."/>
            <person name="Foster B."/>
            <person name="Gaskell J."/>
            <person name="Glotzer D."/>
            <person name="Gorecki P."/>
            <person name="Heitman J."/>
            <person name="Hesse C."/>
            <person name="Hori C."/>
            <person name="Igarashi K."/>
            <person name="Jurgens J.A."/>
            <person name="Kallen N."/>
            <person name="Kersten P."/>
            <person name="Kohler A."/>
            <person name="Kuees U."/>
            <person name="Kumar T.K.A."/>
            <person name="Kuo A."/>
            <person name="LaButti K."/>
            <person name="Larrondo L.F."/>
            <person name="Lindquist E."/>
            <person name="Ling A."/>
            <person name="Lombard V."/>
            <person name="Lucas S."/>
            <person name="Lundell T."/>
            <person name="Martin R."/>
            <person name="McLaughlin D.J."/>
            <person name="Morgenstern I."/>
            <person name="Morin E."/>
            <person name="Murat C."/>
            <person name="Nagy L.G."/>
            <person name="Nolan M."/>
            <person name="Ohm R.A."/>
            <person name="Patyshakuliyeva A."/>
            <person name="Rokas A."/>
            <person name="Ruiz-Duenas F.J."/>
            <person name="Sabat G."/>
            <person name="Salamov A."/>
            <person name="Samejima M."/>
            <person name="Schmutz J."/>
            <person name="Slot J.C."/>
            <person name="St John F."/>
            <person name="Stenlid J."/>
            <person name="Sun H."/>
            <person name="Sun S."/>
            <person name="Syed K."/>
            <person name="Tsang A."/>
            <person name="Wiebenga A."/>
            <person name="Young D."/>
            <person name="Pisabarro A."/>
            <person name="Eastwood D.C."/>
            <person name="Martin F."/>
            <person name="Cullen D."/>
            <person name="Grigoriev I.V."/>
            <person name="Hibbett D.S."/>
        </authorList>
    </citation>
    <scope>NUCLEOTIDE SEQUENCE [LARGE SCALE GENOMIC DNA]</scope>
    <source>
        <strain evidence="2">RWD-64-598 SS2</strain>
    </source>
</reference>
<protein>
    <submittedName>
        <fullName evidence="1">Uncharacterized protein</fullName>
    </submittedName>
</protein>
<evidence type="ECO:0000313" key="1">
    <source>
        <dbReference type="EMBL" id="EIW81811.1"/>
    </source>
</evidence>
<dbReference type="RefSeq" id="XP_007767467.1">
    <property type="nucleotide sequence ID" value="XM_007769277.1"/>
</dbReference>
<dbReference type="Proteomes" id="UP000053558">
    <property type="component" value="Unassembled WGS sequence"/>
</dbReference>
<proteinExistence type="predicted"/>
<comment type="caution">
    <text evidence="1">The sequence shown here is derived from an EMBL/GenBank/DDBJ whole genome shotgun (WGS) entry which is preliminary data.</text>
</comment>
<dbReference type="GeneID" id="19209004"/>
<evidence type="ECO:0000313" key="2">
    <source>
        <dbReference type="Proteomes" id="UP000053558"/>
    </source>
</evidence>